<name>A0A3S5BLM9_9PLAT</name>
<protein>
    <recommendedName>
        <fullName evidence="1">Transglutaminase-like domain-containing protein</fullName>
    </recommendedName>
</protein>
<dbReference type="PANTHER" id="PTHR47020">
    <property type="entry name" value="HILLARIN"/>
    <property type="match status" value="1"/>
</dbReference>
<proteinExistence type="predicted"/>
<dbReference type="Gene3D" id="3.10.620.30">
    <property type="match status" value="1"/>
</dbReference>
<evidence type="ECO:0000259" key="1">
    <source>
        <dbReference type="Pfam" id="PF01841"/>
    </source>
</evidence>
<feature type="domain" description="Transglutaminase-like" evidence="1">
    <location>
        <begin position="69"/>
        <end position="170"/>
    </location>
</feature>
<dbReference type="Proteomes" id="UP000784294">
    <property type="component" value="Unassembled WGS sequence"/>
</dbReference>
<comment type="caution">
    <text evidence="2">The sequence shown here is derived from an EMBL/GenBank/DDBJ whole genome shotgun (WGS) entry which is preliminary data.</text>
</comment>
<dbReference type="InterPro" id="IPR053041">
    <property type="entry name" value="Transglut-like_Superfamily_Mod"/>
</dbReference>
<dbReference type="InterPro" id="IPR002931">
    <property type="entry name" value="Transglutaminase-like"/>
</dbReference>
<sequence length="203" mass="23568">MLAPIGFELPNPLSPESHPPSNIPVFLKHQVYDNPDVFSKVDQHAIRVAESEYPSFRDLLWDLVFRYKLSELERARVIFRWMTSKDMFKIQFKSVFPGTPEEVLLSFKQNKGTFARIFEAMCSYSGIYCKTISGYAKGVDYLPGDGFSGQPPNHSWNVIFIQGSWQLVDAHWATRYLSFGHNVPENVVYEYDDFYFIMEPQQT</sequence>
<dbReference type="OrthoDB" id="6129702at2759"/>
<evidence type="ECO:0000313" key="3">
    <source>
        <dbReference type="Proteomes" id="UP000784294"/>
    </source>
</evidence>
<dbReference type="PANTHER" id="PTHR47020:SF1">
    <property type="entry name" value="HILLARIN"/>
    <property type="match status" value="1"/>
</dbReference>
<dbReference type="AlphaFoldDB" id="A0A3S5BLM9"/>
<dbReference type="SUPFAM" id="SSF54001">
    <property type="entry name" value="Cysteine proteinases"/>
    <property type="match status" value="1"/>
</dbReference>
<dbReference type="EMBL" id="CAAALY010101831">
    <property type="protein sequence ID" value="VEL29285.1"/>
    <property type="molecule type" value="Genomic_DNA"/>
</dbReference>
<evidence type="ECO:0000313" key="2">
    <source>
        <dbReference type="EMBL" id="VEL29285.1"/>
    </source>
</evidence>
<organism evidence="2 3">
    <name type="scientific">Protopolystoma xenopodis</name>
    <dbReference type="NCBI Taxonomy" id="117903"/>
    <lineage>
        <taxon>Eukaryota</taxon>
        <taxon>Metazoa</taxon>
        <taxon>Spiralia</taxon>
        <taxon>Lophotrochozoa</taxon>
        <taxon>Platyhelminthes</taxon>
        <taxon>Monogenea</taxon>
        <taxon>Polyopisthocotylea</taxon>
        <taxon>Polystomatidea</taxon>
        <taxon>Polystomatidae</taxon>
        <taxon>Protopolystoma</taxon>
    </lineage>
</organism>
<dbReference type="InterPro" id="IPR038765">
    <property type="entry name" value="Papain-like_cys_pep_sf"/>
</dbReference>
<gene>
    <name evidence="2" type="ORF">PXEA_LOCUS22725</name>
</gene>
<dbReference type="Pfam" id="PF01841">
    <property type="entry name" value="Transglut_core"/>
    <property type="match status" value="1"/>
</dbReference>
<reference evidence="2" key="1">
    <citation type="submission" date="2018-11" db="EMBL/GenBank/DDBJ databases">
        <authorList>
            <consortium name="Pathogen Informatics"/>
        </authorList>
    </citation>
    <scope>NUCLEOTIDE SEQUENCE</scope>
</reference>
<accession>A0A3S5BLM9</accession>
<keyword evidence="3" id="KW-1185">Reference proteome</keyword>